<comment type="caution">
    <text evidence="1">The sequence shown here is derived from an EMBL/GenBank/DDBJ whole genome shotgun (WGS) entry which is preliminary data.</text>
</comment>
<gene>
    <name evidence="1" type="ORF">LX24_02851</name>
</gene>
<name>A0A5S4ZN75_9FIRM</name>
<protein>
    <submittedName>
        <fullName evidence="1">Uncharacterized protein DUF2703</fullName>
    </submittedName>
</protein>
<reference evidence="1 2" key="1">
    <citation type="submission" date="2019-07" db="EMBL/GenBank/DDBJ databases">
        <title>Genomic Encyclopedia of Type Strains, Phase I: the one thousand microbial genomes (KMG-I) project.</title>
        <authorList>
            <person name="Kyrpides N."/>
        </authorList>
    </citation>
    <scope>NUCLEOTIDE SEQUENCE [LARGE SCALE GENOMIC DNA]</scope>
    <source>
        <strain evidence="1 2">DSM 6562</strain>
    </source>
</reference>
<dbReference type="InterPro" id="IPR021219">
    <property type="entry name" value="DUF2703"/>
</dbReference>
<dbReference type="RefSeq" id="WP_035188844.1">
    <property type="nucleotide sequence ID" value="NZ_VNHM01000024.1"/>
</dbReference>
<sequence length="181" mass="20200">MSKCCCSSDNCCQPQPKKPINIDFLYLDTTVCGRCQDTEKALDEAVSSVAVVLNAAGYEVKVNKVNIATKELAIKYQFISSPTIRVNGNDIAVELRESLCEDCGTLCGDNVDCRVWVYNGVEYTSPPKELIVDAILREVYNTEKRESKNEVYQLPENLDTYFKAKAHKDEAELQKKGGNTL</sequence>
<dbReference type="AlphaFoldDB" id="A0A5S4ZN75"/>
<accession>A0A5S4ZN75</accession>
<keyword evidence="2" id="KW-1185">Reference proteome</keyword>
<dbReference type="Proteomes" id="UP000323166">
    <property type="component" value="Unassembled WGS sequence"/>
</dbReference>
<dbReference type="Gene3D" id="3.40.30.10">
    <property type="entry name" value="Glutaredoxin"/>
    <property type="match status" value="1"/>
</dbReference>
<proteinExistence type="predicted"/>
<evidence type="ECO:0000313" key="1">
    <source>
        <dbReference type="EMBL" id="TYO92756.1"/>
    </source>
</evidence>
<organism evidence="1 2">
    <name type="scientific">Desulfallas thermosapovorans DSM 6562</name>
    <dbReference type="NCBI Taxonomy" id="1121431"/>
    <lineage>
        <taxon>Bacteria</taxon>
        <taxon>Bacillati</taxon>
        <taxon>Bacillota</taxon>
        <taxon>Clostridia</taxon>
        <taxon>Eubacteriales</taxon>
        <taxon>Desulfallaceae</taxon>
        <taxon>Desulfallas</taxon>
    </lineage>
</organism>
<dbReference type="Pfam" id="PF10865">
    <property type="entry name" value="DUF2703"/>
    <property type="match status" value="1"/>
</dbReference>
<dbReference type="EMBL" id="VNHM01000024">
    <property type="protein sequence ID" value="TYO92756.1"/>
    <property type="molecule type" value="Genomic_DNA"/>
</dbReference>
<evidence type="ECO:0000313" key="2">
    <source>
        <dbReference type="Proteomes" id="UP000323166"/>
    </source>
</evidence>